<name>A0A7H9AYY3_ZYGMR</name>
<dbReference type="RefSeq" id="XP_037143072.1">
    <property type="nucleotide sequence ID" value="XM_037287177.1"/>
</dbReference>
<sequence>MSINRPGAATRPQHALLPGPPSAALLPGSHRRFQCAVTRPADCASKTQRPVCPPPDAHWHLGGYIHFKVNRSPRQLLCPCRSLLAARHPRRPVQRLCPVSSNFCVPLLSFVPICHRPPKREITEQKRTQRRNDVIKTDHRPPEKTAHITAILFSWSVQHGQSDKENPQLFELARRLFFLILRSYLWFG</sequence>
<reference evidence="1 2" key="1">
    <citation type="submission" date="2020-07" db="EMBL/GenBank/DDBJ databases">
        <title>The yeast mating-type switching endonuclease HO is a domesticated member of an unorthodox homing genetic element family.</title>
        <authorList>
            <person name="Coughlan A.Y."/>
            <person name="Lombardi L."/>
            <person name="Braun-Galleani S."/>
            <person name="Martos A.R."/>
            <person name="Galeote V."/>
            <person name="Bigey F."/>
            <person name="Dequin S."/>
            <person name="Byrne K.P."/>
            <person name="Wolfe K.H."/>
        </authorList>
    </citation>
    <scope>NUCLEOTIDE SEQUENCE [LARGE SCALE GENOMIC DNA]</scope>
    <source>
        <strain evidence="1 2">NRRL Y-6702</strain>
    </source>
</reference>
<keyword evidence="2" id="KW-1185">Reference proteome</keyword>
<organism evidence="1 2">
    <name type="scientific">Zygotorulaspora mrakii</name>
    <name type="common">Zygosaccharomyces mrakii</name>
    <dbReference type="NCBI Taxonomy" id="42260"/>
    <lineage>
        <taxon>Eukaryota</taxon>
        <taxon>Fungi</taxon>
        <taxon>Dikarya</taxon>
        <taxon>Ascomycota</taxon>
        <taxon>Saccharomycotina</taxon>
        <taxon>Saccharomycetes</taxon>
        <taxon>Saccharomycetales</taxon>
        <taxon>Saccharomycetaceae</taxon>
        <taxon>Zygotorulaspora</taxon>
    </lineage>
</organism>
<evidence type="ECO:0000313" key="1">
    <source>
        <dbReference type="EMBL" id="QLG71344.1"/>
    </source>
</evidence>
<dbReference type="EMBL" id="CP058605">
    <property type="protein sequence ID" value="QLG71344.1"/>
    <property type="molecule type" value="Genomic_DNA"/>
</dbReference>
<dbReference type="Proteomes" id="UP000509704">
    <property type="component" value="Chromosome 2"/>
</dbReference>
<evidence type="ECO:0000313" key="2">
    <source>
        <dbReference type="Proteomes" id="UP000509704"/>
    </source>
</evidence>
<proteinExistence type="predicted"/>
<accession>A0A7H9AYY3</accession>
<gene>
    <name evidence="1" type="ORF">HG535_0B03840</name>
</gene>
<dbReference type="GeneID" id="59235005"/>
<protein>
    <submittedName>
        <fullName evidence="1">Uncharacterized protein</fullName>
    </submittedName>
</protein>
<dbReference type="KEGG" id="zmk:HG535_0B03840"/>
<dbReference type="AlphaFoldDB" id="A0A7H9AYY3"/>